<keyword evidence="2" id="KW-1185">Reference proteome</keyword>
<name>A0A3D8P6E4_9THEO</name>
<gene>
    <name evidence="1" type="ORF">DXX99_02315</name>
</gene>
<protein>
    <recommendedName>
        <fullName evidence="3">DUF5659 domain-containing protein</fullName>
    </recommendedName>
</protein>
<evidence type="ECO:0000313" key="1">
    <source>
        <dbReference type="EMBL" id="RDV84894.1"/>
    </source>
</evidence>
<dbReference type="AlphaFoldDB" id="A0A3D8P6E4"/>
<proteinExistence type="predicted"/>
<reference evidence="1 2" key="1">
    <citation type="submission" date="2018-08" db="EMBL/GenBank/DDBJ databases">
        <title>Form III RuBisCO-mediated autotrophy in Thermodesulfobium bacteria.</title>
        <authorList>
            <person name="Toshchakov S.V."/>
            <person name="Kublanov I.V."/>
            <person name="Frolov E."/>
            <person name="Bonch-Osmolovskaya E.A."/>
            <person name="Tourova T.P."/>
            <person name="Chernych N.A."/>
            <person name="Lebedinsky A.V."/>
        </authorList>
    </citation>
    <scope>NUCLEOTIDE SEQUENCE [LARGE SCALE GENOMIC DNA]</scope>
    <source>
        <strain evidence="1 2">SR</strain>
    </source>
</reference>
<comment type="caution">
    <text evidence="1">The sequence shown here is derived from an EMBL/GenBank/DDBJ whole genome shotgun (WGS) entry which is preliminary data.</text>
</comment>
<evidence type="ECO:0000313" key="2">
    <source>
        <dbReference type="Proteomes" id="UP000256329"/>
    </source>
</evidence>
<accession>A0A3D8P6E4</accession>
<dbReference type="Proteomes" id="UP000256329">
    <property type="component" value="Unassembled WGS sequence"/>
</dbReference>
<organism evidence="1 2">
    <name type="scientific">Ammonifex thiophilus</name>
    <dbReference type="NCBI Taxonomy" id="444093"/>
    <lineage>
        <taxon>Bacteria</taxon>
        <taxon>Bacillati</taxon>
        <taxon>Bacillota</taxon>
        <taxon>Clostridia</taxon>
        <taxon>Thermoanaerobacterales</taxon>
        <taxon>Thermoanaerobacteraceae</taxon>
        <taxon>Ammonifex</taxon>
    </lineage>
</organism>
<dbReference type="EMBL" id="QSLN01000001">
    <property type="protein sequence ID" value="RDV84894.1"/>
    <property type="molecule type" value="Genomic_DNA"/>
</dbReference>
<sequence>MLTAEERETIIRWSEAKDEELSIYTASPKVFRWLVKLGLQPKYVVPDKDGNPVAWEFELPSTKGAWRLVRSALNKVFTR</sequence>
<evidence type="ECO:0008006" key="3">
    <source>
        <dbReference type="Google" id="ProtNLM"/>
    </source>
</evidence>